<dbReference type="OrthoDB" id="5344337at2"/>
<protein>
    <recommendedName>
        <fullName evidence="3">Antitoxin</fullName>
    </recommendedName>
</protein>
<dbReference type="STRING" id="544718.AAX25_00639"/>
<dbReference type="PATRIC" id="fig|544718.51.peg.427"/>
<dbReference type="AlphaFoldDB" id="A0A1C0BA16"/>
<evidence type="ECO:0008006" key="3">
    <source>
        <dbReference type="Google" id="ProtNLM"/>
    </source>
</evidence>
<sequence>MSLIQYTSNEMFSATDLVRKNKLIFDKIQSKEIEKAIILRDGKPAMILIDFIEYEKIMKDYISLKSKSENKEIIETNSFKEEKDITKTIETDINLNEMIEDTKSAILSSISDDKISEEDYLKAMEAIKSLSLNSDLSKPSSHSNTDAKDSCIEIKTIEESFEEEKSPQKLKDFWDK</sequence>
<proteinExistence type="predicted"/>
<accession>A0A1C0BA16</accession>
<comment type="caution">
    <text evidence="1">The sequence shown here is derived from an EMBL/GenBank/DDBJ whole genome shotgun (WGS) entry which is preliminary data.</text>
</comment>
<organism evidence="1 2">
    <name type="scientific">Aliarcobacter thereius</name>
    <dbReference type="NCBI Taxonomy" id="544718"/>
    <lineage>
        <taxon>Bacteria</taxon>
        <taxon>Pseudomonadati</taxon>
        <taxon>Campylobacterota</taxon>
        <taxon>Epsilonproteobacteria</taxon>
        <taxon>Campylobacterales</taxon>
        <taxon>Arcobacteraceae</taxon>
        <taxon>Aliarcobacter</taxon>
    </lineage>
</organism>
<name>A0A1C0BA16_9BACT</name>
<dbReference type="RefSeq" id="WP_066185316.1">
    <property type="nucleotide sequence ID" value="NZ_LCUJ01000001.1"/>
</dbReference>
<evidence type="ECO:0000313" key="2">
    <source>
        <dbReference type="Proteomes" id="UP000093281"/>
    </source>
</evidence>
<evidence type="ECO:0000313" key="1">
    <source>
        <dbReference type="EMBL" id="OCM00436.1"/>
    </source>
</evidence>
<gene>
    <name evidence="1" type="ORF">AAX29_00440</name>
</gene>
<reference evidence="2" key="1">
    <citation type="submission" date="2015-05" db="EMBL/GenBank/DDBJ databases">
        <authorList>
            <person name="Rovetto F."/>
            <person name="Cocolin L."/>
            <person name="Illeghems K."/>
            <person name="Van Nieuwerburgh F."/>
            <person name="Houf K."/>
        </authorList>
    </citation>
    <scope>NUCLEOTIDE SEQUENCE [LARGE SCALE GENOMIC DNA]</scope>
    <source>
        <strain evidence="2">DU22</strain>
    </source>
</reference>
<dbReference type="EMBL" id="LCUJ01000001">
    <property type="protein sequence ID" value="OCM00436.1"/>
    <property type="molecule type" value="Genomic_DNA"/>
</dbReference>
<dbReference type="Proteomes" id="UP000093281">
    <property type="component" value="Unassembled WGS sequence"/>
</dbReference>